<dbReference type="Pfam" id="PF20154">
    <property type="entry name" value="LNT_N"/>
    <property type="match status" value="1"/>
</dbReference>
<reference evidence="10 11" key="1">
    <citation type="submission" date="2019-12" db="EMBL/GenBank/DDBJ databases">
        <authorList>
            <person name="Huq M.A."/>
        </authorList>
    </citation>
    <scope>NUCLEOTIDE SEQUENCE [LARGE SCALE GENOMIC DNA]</scope>
    <source>
        <strain evidence="10 11">MAH-18</strain>
    </source>
</reference>
<dbReference type="InterPro" id="IPR004563">
    <property type="entry name" value="Apolipo_AcylTrfase"/>
</dbReference>
<evidence type="ECO:0000256" key="7">
    <source>
        <dbReference type="ARBA" id="ARBA00023315"/>
    </source>
</evidence>
<comment type="pathway">
    <text evidence="8">Protein modification; lipoprotein biosynthesis (N-acyl transfer).</text>
</comment>
<comment type="similarity">
    <text evidence="8">Belongs to the CN hydrolase family. Apolipoprotein N-acyltransferase subfamily.</text>
</comment>
<gene>
    <name evidence="8 10" type="primary">lnt</name>
    <name evidence="10" type="ORF">GON03_22105</name>
</gene>
<proteinExistence type="inferred from homology"/>
<protein>
    <recommendedName>
        <fullName evidence="8">Apolipoprotein N-acyltransferase</fullName>
        <shortName evidence="8">ALP N-acyltransferase</shortName>
        <ecNumber evidence="8">2.3.1.269</ecNumber>
    </recommendedName>
</protein>
<dbReference type="UniPathway" id="UPA00666"/>
<keyword evidence="6 8" id="KW-0472">Membrane</keyword>
<comment type="subcellular location">
    <subcellularLocation>
        <location evidence="1 8">Cell membrane</location>
        <topology evidence="1 8">Multi-pass membrane protein</topology>
    </subcellularLocation>
</comment>
<evidence type="ECO:0000256" key="4">
    <source>
        <dbReference type="ARBA" id="ARBA00022692"/>
    </source>
</evidence>
<comment type="caution">
    <text evidence="10">The sequence shown here is derived from an EMBL/GenBank/DDBJ whole genome shotgun (WGS) entry which is preliminary data.</text>
</comment>
<name>A0A6L6XYS2_9ACTN</name>
<feature type="transmembrane region" description="Helical" evidence="8">
    <location>
        <begin position="176"/>
        <end position="194"/>
    </location>
</feature>
<dbReference type="EMBL" id="WSEK01000005">
    <property type="protein sequence ID" value="MVQ51883.1"/>
    <property type="molecule type" value="Genomic_DNA"/>
</dbReference>
<dbReference type="PANTHER" id="PTHR38686">
    <property type="entry name" value="APOLIPOPROTEIN N-ACYLTRANSFERASE"/>
    <property type="match status" value="1"/>
</dbReference>
<evidence type="ECO:0000259" key="9">
    <source>
        <dbReference type="PROSITE" id="PS50263"/>
    </source>
</evidence>
<dbReference type="GO" id="GO:0005886">
    <property type="term" value="C:plasma membrane"/>
    <property type="evidence" value="ECO:0007669"/>
    <property type="project" value="UniProtKB-SubCell"/>
</dbReference>
<keyword evidence="7 8" id="KW-0012">Acyltransferase</keyword>
<dbReference type="InterPro" id="IPR045378">
    <property type="entry name" value="LNT_N"/>
</dbReference>
<dbReference type="PROSITE" id="PS50263">
    <property type="entry name" value="CN_HYDROLASE"/>
    <property type="match status" value="1"/>
</dbReference>
<comment type="function">
    <text evidence="8">Catalyzes the phospholipid dependent N-acylation of the N-terminal cysteine of apolipoprotein, the last step in lipoprotein maturation.</text>
</comment>
<feature type="transmembrane region" description="Helical" evidence="8">
    <location>
        <begin position="6"/>
        <end position="36"/>
    </location>
</feature>
<keyword evidence="3 8" id="KW-0808">Transferase</keyword>
<keyword evidence="5 8" id="KW-1133">Transmembrane helix</keyword>
<dbReference type="GO" id="GO:0016410">
    <property type="term" value="F:N-acyltransferase activity"/>
    <property type="evidence" value="ECO:0007669"/>
    <property type="project" value="UniProtKB-UniRule"/>
</dbReference>
<dbReference type="CDD" id="cd07571">
    <property type="entry name" value="ALP_N-acyl_transferase"/>
    <property type="match status" value="1"/>
</dbReference>
<feature type="transmembrane region" description="Helical" evidence="8">
    <location>
        <begin position="48"/>
        <end position="68"/>
    </location>
</feature>
<evidence type="ECO:0000256" key="6">
    <source>
        <dbReference type="ARBA" id="ARBA00023136"/>
    </source>
</evidence>
<keyword evidence="2 8" id="KW-1003">Cell membrane</keyword>
<dbReference type="NCBIfam" id="TIGR00546">
    <property type="entry name" value="lnt"/>
    <property type="match status" value="1"/>
</dbReference>
<comment type="catalytic activity">
    <reaction evidence="8">
        <text>N-terminal S-1,2-diacyl-sn-glyceryl-L-cysteinyl-[lipoprotein] + a glycerophospholipid = N-acyl-S-1,2-diacyl-sn-glyceryl-L-cysteinyl-[lipoprotein] + a 2-acyl-sn-glycero-3-phospholipid + H(+)</text>
        <dbReference type="Rhea" id="RHEA:48228"/>
        <dbReference type="Rhea" id="RHEA-COMP:14681"/>
        <dbReference type="Rhea" id="RHEA-COMP:14684"/>
        <dbReference type="ChEBI" id="CHEBI:15378"/>
        <dbReference type="ChEBI" id="CHEBI:136912"/>
        <dbReference type="ChEBI" id="CHEBI:140656"/>
        <dbReference type="ChEBI" id="CHEBI:140657"/>
        <dbReference type="ChEBI" id="CHEBI:140660"/>
        <dbReference type="EC" id="2.3.1.269"/>
    </reaction>
</comment>
<dbReference type="Pfam" id="PF00795">
    <property type="entry name" value="CN_hydrolase"/>
    <property type="match status" value="1"/>
</dbReference>
<keyword evidence="10" id="KW-0449">Lipoprotein</keyword>
<sequence length="511" mass="54970">MLLRTLLASVCGVGLALAFEPVALPVLIPFCVAGFVLCCRGLRARRAWLPGLAFGIGFQWTLLFWMRAVGTDAWIGLASLEAVFLALLGSLTAVLVRHRWWPLWVAAAWTAIEVWRSGWPFSGMPWGRLAFATADTFVADALPWIGSVGVSFALALSGTMLAWLTVARGRERRTPALALAALVAVLLVPVALPWQADMDGEQVVAAIQPDVPGPGNDILYDPRGVTQNLVDVTGRLADDVAAGSEPQPDFVVWPENSTTMDPFEHDDLNASISGAARTIEAPILVGAIVDAGTDHVLNQGIVWDPVTGAGERYTKRHPVPFGEYIPARKLFTRQFGRLAEVGRDMLSGTRDDPLTIARTEVGDAICFDVAYDDGIYAQVSRGAQMLTVQTSNATFIYTHQIAQQFAITRLRAIETGRWLVVAATNGVSGVIAPDGTVVASAPTRTQAALVEQVQLTTSVPPSVRIGPWSGRICVFLTALGLALALVPYRRQRNEHVVPPEPELAGAESRSE</sequence>
<evidence type="ECO:0000256" key="8">
    <source>
        <dbReference type="HAMAP-Rule" id="MF_01148"/>
    </source>
</evidence>
<keyword evidence="4 8" id="KW-0812">Transmembrane</keyword>
<evidence type="ECO:0000313" key="11">
    <source>
        <dbReference type="Proteomes" id="UP000473525"/>
    </source>
</evidence>
<dbReference type="InterPro" id="IPR003010">
    <property type="entry name" value="C-N_Hydrolase"/>
</dbReference>
<accession>A0A6L6XYS2</accession>
<feature type="transmembrane region" description="Helical" evidence="8">
    <location>
        <begin position="141"/>
        <end position="164"/>
    </location>
</feature>
<evidence type="ECO:0000256" key="1">
    <source>
        <dbReference type="ARBA" id="ARBA00004651"/>
    </source>
</evidence>
<keyword evidence="11" id="KW-1185">Reference proteome</keyword>
<feature type="transmembrane region" description="Helical" evidence="8">
    <location>
        <begin position="74"/>
        <end position="96"/>
    </location>
</feature>
<dbReference type="PANTHER" id="PTHR38686:SF1">
    <property type="entry name" value="APOLIPOPROTEIN N-ACYLTRANSFERASE"/>
    <property type="match status" value="1"/>
</dbReference>
<organism evidence="10 11">
    <name type="scientific">Nocardioides agri</name>
    <dbReference type="NCBI Taxonomy" id="2682843"/>
    <lineage>
        <taxon>Bacteria</taxon>
        <taxon>Bacillati</taxon>
        <taxon>Actinomycetota</taxon>
        <taxon>Actinomycetes</taxon>
        <taxon>Propionibacteriales</taxon>
        <taxon>Nocardioidaceae</taxon>
        <taxon>Nocardioides</taxon>
    </lineage>
</organism>
<evidence type="ECO:0000313" key="10">
    <source>
        <dbReference type="EMBL" id="MVQ51883.1"/>
    </source>
</evidence>
<dbReference type="GO" id="GO:0042158">
    <property type="term" value="P:lipoprotein biosynthetic process"/>
    <property type="evidence" value="ECO:0007669"/>
    <property type="project" value="UniProtKB-UniRule"/>
</dbReference>
<dbReference type="SUPFAM" id="SSF56317">
    <property type="entry name" value="Carbon-nitrogen hydrolase"/>
    <property type="match status" value="1"/>
</dbReference>
<dbReference type="Proteomes" id="UP000473525">
    <property type="component" value="Unassembled WGS sequence"/>
</dbReference>
<evidence type="ECO:0000256" key="3">
    <source>
        <dbReference type="ARBA" id="ARBA00022679"/>
    </source>
</evidence>
<dbReference type="EC" id="2.3.1.269" evidence="8"/>
<dbReference type="Gene3D" id="3.60.110.10">
    <property type="entry name" value="Carbon-nitrogen hydrolase"/>
    <property type="match status" value="1"/>
</dbReference>
<dbReference type="AlphaFoldDB" id="A0A6L6XYS2"/>
<dbReference type="RefSeq" id="WP_181644707.1">
    <property type="nucleotide sequence ID" value="NZ_WSEK01000005.1"/>
</dbReference>
<dbReference type="InterPro" id="IPR036526">
    <property type="entry name" value="C-N_Hydrolase_sf"/>
</dbReference>
<evidence type="ECO:0000256" key="5">
    <source>
        <dbReference type="ARBA" id="ARBA00022989"/>
    </source>
</evidence>
<feature type="domain" description="CN hydrolase" evidence="9">
    <location>
        <begin position="207"/>
        <end position="455"/>
    </location>
</feature>
<feature type="transmembrane region" description="Helical" evidence="8">
    <location>
        <begin position="103"/>
        <end position="121"/>
    </location>
</feature>
<dbReference type="HAMAP" id="MF_01148">
    <property type="entry name" value="Lnt"/>
    <property type="match status" value="1"/>
</dbReference>
<evidence type="ECO:0000256" key="2">
    <source>
        <dbReference type="ARBA" id="ARBA00022475"/>
    </source>
</evidence>